<accession>A0A285PCE5</accession>
<name>A0A285PCE5_9HYPH</name>
<dbReference type="Proteomes" id="UP000219439">
    <property type="component" value="Unassembled WGS sequence"/>
</dbReference>
<evidence type="ECO:0000313" key="1">
    <source>
        <dbReference type="EMBL" id="SNZ19402.1"/>
    </source>
</evidence>
<dbReference type="AlphaFoldDB" id="A0A285PCE5"/>
<dbReference type="EMBL" id="OBEL01000002">
    <property type="protein sequence ID" value="SNZ19402.1"/>
    <property type="molecule type" value="Genomic_DNA"/>
</dbReference>
<keyword evidence="2" id="KW-1185">Reference proteome</keyword>
<proteinExistence type="predicted"/>
<sequence>MTDYRQIAPGVEVEAIAYPASNAFDFSQIQPGESFMVRAGNGKTARQNRDRVLGWATAWLMQNDCEAHFRSGEREQDGSYRIYMIAGKRAYPAKHVEGDWG</sequence>
<evidence type="ECO:0000313" key="2">
    <source>
        <dbReference type="Proteomes" id="UP000219439"/>
    </source>
</evidence>
<organism evidence="1 2">
    <name type="scientific">Cohaesibacter gelatinilyticus</name>
    <dbReference type="NCBI Taxonomy" id="372072"/>
    <lineage>
        <taxon>Bacteria</taxon>
        <taxon>Pseudomonadati</taxon>
        <taxon>Pseudomonadota</taxon>
        <taxon>Alphaproteobacteria</taxon>
        <taxon>Hyphomicrobiales</taxon>
        <taxon>Cohaesibacteraceae</taxon>
    </lineage>
</organism>
<gene>
    <name evidence="1" type="ORF">SAMN06265368_2487</name>
</gene>
<dbReference type="RefSeq" id="WP_097153754.1">
    <property type="nucleotide sequence ID" value="NZ_OBEL01000002.1"/>
</dbReference>
<protein>
    <submittedName>
        <fullName evidence="1">Uncharacterized protein</fullName>
    </submittedName>
</protein>
<reference evidence="1 2" key="1">
    <citation type="submission" date="2017-09" db="EMBL/GenBank/DDBJ databases">
        <authorList>
            <person name="Ehlers B."/>
            <person name="Leendertz F.H."/>
        </authorList>
    </citation>
    <scope>NUCLEOTIDE SEQUENCE [LARGE SCALE GENOMIC DNA]</scope>
    <source>
        <strain evidence="1 2">DSM 18289</strain>
    </source>
</reference>